<feature type="region of interest" description="Disordered" evidence="2">
    <location>
        <begin position="1000"/>
        <end position="1076"/>
    </location>
</feature>
<evidence type="ECO:0000256" key="1">
    <source>
        <dbReference type="SAM" id="Coils"/>
    </source>
</evidence>
<dbReference type="Pfam" id="PF22936">
    <property type="entry name" value="Pol_BBD"/>
    <property type="match status" value="1"/>
</dbReference>
<feature type="region of interest" description="Disordered" evidence="2">
    <location>
        <begin position="760"/>
        <end position="787"/>
    </location>
</feature>
<feature type="domain" description="Retrovirus-related Pol polyprotein from transposon TNT 1-94-like beta-barrel" evidence="3">
    <location>
        <begin position="608"/>
        <end position="680"/>
    </location>
</feature>
<feature type="compositionally biased region" description="Basic residues" evidence="2">
    <location>
        <begin position="933"/>
        <end position="944"/>
    </location>
</feature>
<feature type="coiled-coil region" evidence="1">
    <location>
        <begin position="286"/>
        <end position="361"/>
    </location>
</feature>
<keyword evidence="1" id="KW-0175">Coiled coil</keyword>
<feature type="region of interest" description="Disordered" evidence="2">
    <location>
        <begin position="933"/>
        <end position="973"/>
    </location>
</feature>
<evidence type="ECO:0000313" key="4">
    <source>
        <dbReference type="EMBL" id="GEU39344.1"/>
    </source>
</evidence>
<evidence type="ECO:0000259" key="3">
    <source>
        <dbReference type="Pfam" id="PF22936"/>
    </source>
</evidence>
<sequence length="1448" mass="165972">MKLYMQNREYGRMILELVKHSPLIWPTIEENGVTRTKKSAAEKIQADCDMKATNIIIQGLPSDIYSLVNYHRLPRIYGREFNYLCKVNTKFLNSLPPEWSKFVTDVKLVKDLHTTNFDQLHAYLQQHELRANEVRLPREHNQDPLAFMANQQMHHLTSTLITMAFLIVVASSRCPSTNNQLRTSLNPRNQATIQDGRVTVQQARVVKCYNFQGEEHMARQCTQPKRPRNATWYKDKVMLAEAQEAGQILDEEELALLADLGVQIQGGSHGQHFQYGSDVILEVPHSETYLNDMENQKKANKEQNNESVTAELERYKEQVKNFEQRFYIDLSSREKMIDSQMDDMIKEKITLKEQVDSLEQNLSNKPSDALPVKIEAPKELPKISSANESLKKLKFHLAKFDNVVKIRTTPNARTEGMFKLDLEPLVPRLLQNKEIHIEYLKYTQEHADILRGIVDQAKAKQPLDNALDFACKHAQRIQELLVYVRDTCLNTINLNAKKIAVTPKNKVKKVSRAKYAKKHKKQNIWKPTGHVFTEVGFKWKLTSRTFTIVGNSYRLTMITSANVVPPKKPTSHSAEPQKLELKVYSRKPKNIKNVGSSKKAKVVQIILWYLDSGCSKHMTGNRSQLMNFVSKFLGTVRFENDHIARIIGYGDYQLGNVTISRVYYVEGLGHNFFSVGQFCDTDLEVAFRENTCFIRNLEGLVPNNVSQEPCNPPNKDDLDHLFQPMFDEYFNPVTVAVSPVPVVVAPRAVDLADSLVSTSIDQDAPSTSIPSTQEQEHSPNISQGSSSNVLRIHTPFEYLGRWTKDHPIANMIGDPSRSVSTRKQLKTDAMWCYFDAFLTYVEPKNFKQAMTEPSWINAIVKINPIPHRDGIILGDEMMDDDFGESWVNILLKEVPQNLGYGVRDRSKESHGILQYSKAYKTYLDYATGKVPPKKARKFKKHASPKLKTFPRSPKEPTQKVSKKKVPTKTDSGNGIELLSDVALLEDAQLKETLRKIKQETHNLQASGSSEELILNQSNDDSWGDSEDESNDVHDEDDNDDDEDNDDDSGNDDDGDYEEEEQYEEYVLTPERNKSNDEYKMYEEEDDDVAKDLSSILSDFTSKLLNLDDPYPDINSLMNTSTVPPPPPPVYPSLHPTIVPQQQTPDSTITTTYPIMTLPISAIAKECYKQRLPPRTFDELMGTPVDFSANVMNHLKIDNLTQDLVVPTFNLLKCTCKSFSELEYHFEECYKSVNDRLDWHNPERCEYPFYLSKPLPLIEDRGRQVVPADYFINNELEYLKGGSSSSKYATSTTRTKAAKYDNIEGTKDMVPTLWSLVKVAYNKHRIIAVTSVKVMRWYNYGYLEEIVVRRNDDVLYKFKEGNFPRLNLCDIEDMLLLLVQKKLFNLDVDDRYDLSVALRMFTRSIVIVHLVEDLLQGVESYQIKLNSTRPETFKSDISNMIPYTTYKNP</sequence>
<dbReference type="InterPro" id="IPR054722">
    <property type="entry name" value="PolX-like_BBD"/>
</dbReference>
<organism evidence="4">
    <name type="scientific">Tanacetum cinerariifolium</name>
    <name type="common">Dalmatian daisy</name>
    <name type="synonym">Chrysanthemum cinerariifolium</name>
    <dbReference type="NCBI Taxonomy" id="118510"/>
    <lineage>
        <taxon>Eukaryota</taxon>
        <taxon>Viridiplantae</taxon>
        <taxon>Streptophyta</taxon>
        <taxon>Embryophyta</taxon>
        <taxon>Tracheophyta</taxon>
        <taxon>Spermatophyta</taxon>
        <taxon>Magnoliopsida</taxon>
        <taxon>eudicotyledons</taxon>
        <taxon>Gunneridae</taxon>
        <taxon>Pentapetalae</taxon>
        <taxon>asterids</taxon>
        <taxon>campanulids</taxon>
        <taxon>Asterales</taxon>
        <taxon>Asteraceae</taxon>
        <taxon>Asteroideae</taxon>
        <taxon>Anthemideae</taxon>
        <taxon>Anthemidinae</taxon>
        <taxon>Tanacetum</taxon>
    </lineage>
</organism>
<feature type="compositionally biased region" description="Acidic residues" evidence="2">
    <location>
        <begin position="1021"/>
        <end position="1063"/>
    </location>
</feature>
<protein>
    <submittedName>
        <fullName evidence="4">Integrase, catalytic region, zinc finger, CCHC-type, peptidase aspartic, catalytic</fullName>
    </submittedName>
</protein>
<reference evidence="4" key="1">
    <citation type="journal article" date="2019" name="Sci. Rep.">
        <title>Draft genome of Tanacetum cinerariifolium, the natural source of mosquito coil.</title>
        <authorList>
            <person name="Yamashiro T."/>
            <person name="Shiraishi A."/>
            <person name="Satake H."/>
            <person name="Nakayama K."/>
        </authorList>
    </citation>
    <scope>NUCLEOTIDE SEQUENCE</scope>
</reference>
<name>A0A6L2JUQ6_TANCI</name>
<evidence type="ECO:0000256" key="2">
    <source>
        <dbReference type="SAM" id="MobiDB-lite"/>
    </source>
</evidence>
<feature type="compositionally biased region" description="Polar residues" evidence="2">
    <location>
        <begin position="1001"/>
        <end position="1020"/>
    </location>
</feature>
<dbReference type="EMBL" id="BKCJ010001161">
    <property type="protein sequence ID" value="GEU39344.1"/>
    <property type="molecule type" value="Genomic_DNA"/>
</dbReference>
<gene>
    <name evidence="4" type="ORF">Tci_011322</name>
</gene>
<accession>A0A6L2JUQ6</accession>
<comment type="caution">
    <text evidence="4">The sequence shown here is derived from an EMBL/GenBank/DDBJ whole genome shotgun (WGS) entry which is preliminary data.</text>
</comment>
<proteinExistence type="predicted"/>